<dbReference type="PANTHER" id="PTHR33963">
    <property type="entry name" value="MKRN2 OPPOSITE STRAND PROTEIN"/>
    <property type="match status" value="1"/>
</dbReference>
<name>A0AA39LFF9_9BILA</name>
<evidence type="ECO:0000313" key="2">
    <source>
        <dbReference type="EMBL" id="KAK0395180.1"/>
    </source>
</evidence>
<comment type="caution">
    <text evidence="2">The sequence shown here is derived from an EMBL/GenBank/DDBJ whole genome shotgun (WGS) entry which is preliminary data.</text>
</comment>
<dbReference type="InterPro" id="IPR053921">
    <property type="entry name" value="MKRN2OS-like_C"/>
</dbReference>
<dbReference type="Proteomes" id="UP001175271">
    <property type="component" value="Unassembled WGS sequence"/>
</dbReference>
<protein>
    <recommendedName>
        <fullName evidence="1">MKRN2 opposite strand protein-like C-terminal domain-containing protein</fullName>
    </recommendedName>
</protein>
<keyword evidence="3" id="KW-1185">Reference proteome</keyword>
<dbReference type="AlphaFoldDB" id="A0AA39LFF9"/>
<dbReference type="PANTHER" id="PTHR33963:SF2">
    <property type="entry name" value="MKRN2 OPPOSITE STRAND PROTEIN"/>
    <property type="match status" value="1"/>
</dbReference>
<organism evidence="2 3">
    <name type="scientific">Steinernema hermaphroditum</name>
    <dbReference type="NCBI Taxonomy" id="289476"/>
    <lineage>
        <taxon>Eukaryota</taxon>
        <taxon>Metazoa</taxon>
        <taxon>Ecdysozoa</taxon>
        <taxon>Nematoda</taxon>
        <taxon>Chromadorea</taxon>
        <taxon>Rhabditida</taxon>
        <taxon>Tylenchina</taxon>
        <taxon>Panagrolaimomorpha</taxon>
        <taxon>Strongyloidoidea</taxon>
        <taxon>Steinernematidae</taxon>
        <taxon>Steinernema</taxon>
    </lineage>
</organism>
<proteinExistence type="predicted"/>
<dbReference type="Pfam" id="PF16044">
    <property type="entry name" value="DUF4796_C"/>
    <property type="match status" value="1"/>
</dbReference>
<gene>
    <name evidence="2" type="ORF">QR680_001158</name>
</gene>
<reference evidence="2" key="1">
    <citation type="submission" date="2023-06" db="EMBL/GenBank/DDBJ databases">
        <title>Genomic analysis of the entomopathogenic nematode Steinernema hermaphroditum.</title>
        <authorList>
            <person name="Schwarz E.M."/>
            <person name="Heppert J.K."/>
            <person name="Baniya A."/>
            <person name="Schwartz H.T."/>
            <person name="Tan C.-H."/>
            <person name="Antoshechkin I."/>
            <person name="Sternberg P.W."/>
            <person name="Goodrich-Blair H."/>
            <person name="Dillman A.R."/>
        </authorList>
    </citation>
    <scope>NUCLEOTIDE SEQUENCE</scope>
    <source>
        <strain evidence="2">PS9179</strain>
        <tissue evidence="2">Whole animal</tissue>
    </source>
</reference>
<dbReference type="InterPro" id="IPR032016">
    <property type="entry name" value="MKRN2OS-like"/>
</dbReference>
<feature type="domain" description="MKRN2 opposite strand protein-like C-terminal" evidence="1">
    <location>
        <begin position="45"/>
        <end position="188"/>
    </location>
</feature>
<evidence type="ECO:0000313" key="3">
    <source>
        <dbReference type="Proteomes" id="UP001175271"/>
    </source>
</evidence>
<dbReference type="EMBL" id="JAUCMV010000005">
    <property type="protein sequence ID" value="KAK0395180.1"/>
    <property type="molecule type" value="Genomic_DNA"/>
</dbReference>
<accession>A0AA39LFF9</accession>
<sequence length="198" mass="22510">MSLVYVSHKGCSRRFVALVPLPKSMVCSSCHRSLMDNDISLCITHIPSPFAKQCSVVCSVVIKPTFGSFLSYKTGQNLHIGIADSHSVVHSFSGSGVLSESSTWDMSLVVCRFDVASMDEMMRLFMSDHAHYFSKDSYRETDWNCFDFVIHFLSFAKLGRYSKAVFTQLFVLDIMKCARRYAKLFKRVMRRGPLTVRD</sequence>
<evidence type="ECO:0000259" key="1">
    <source>
        <dbReference type="Pfam" id="PF16044"/>
    </source>
</evidence>